<proteinExistence type="predicted"/>
<evidence type="ECO:0000313" key="1">
    <source>
        <dbReference type="EMBL" id="ABL97256.1"/>
    </source>
</evidence>
<reference evidence="1" key="1">
    <citation type="journal article" date="2007" name="Environ. Microbiol.">
        <title>Proteorhodopsin photosystem gene clusters exhibit co-evolutionary trends and shared ancestry among diverse marine microbial phyla.</title>
        <authorList>
            <person name="McCarren J."/>
            <person name="Delong E.F."/>
        </authorList>
    </citation>
    <scope>NUCLEOTIDE SEQUENCE</scope>
</reference>
<accession>A4GJG1</accession>
<organism evidence="1">
    <name type="scientific">uncultured marine bacterium EB0_50A10</name>
    <dbReference type="NCBI Taxonomy" id="415440"/>
    <lineage>
        <taxon>Bacteria</taxon>
        <taxon>environmental samples</taxon>
    </lineage>
</organism>
<dbReference type="AlphaFoldDB" id="A4GJG1"/>
<name>A4GJG1_9BACT</name>
<gene>
    <name evidence="1" type="ORF">MBMO_EB0-50A10.0020</name>
</gene>
<dbReference type="EMBL" id="EF107100">
    <property type="protein sequence ID" value="ABL97256.1"/>
    <property type="molecule type" value="Genomic_DNA"/>
</dbReference>
<sequence>MKYLLTTIAVISFSVFADDHKSLPKPSECMGKPANYYVAKLTKNGTIEGVLNASSLHEAFYKNRGYKVEVVPSIQYLRNEDGVPSEEVFRLSTHVIFPDSETASNWRARERTQKDKNEYDFYVNEYNKNSEVTTSRFLCILN</sequence>
<protein>
    <submittedName>
        <fullName evidence="1">Uncharacterized protein</fullName>
    </submittedName>
</protein>